<sequence>DALGIICSQSLDSFLKIFLKGFYLQNASQELSLPLFKKENVLLVTGKFRTIDHIDE</sequence>
<dbReference type="Proteomes" id="UP000789702">
    <property type="component" value="Unassembled WGS sequence"/>
</dbReference>
<name>A0ACA9QA12_9GLOM</name>
<organism evidence="1 2">
    <name type="scientific">Dentiscutata heterogama</name>
    <dbReference type="NCBI Taxonomy" id="1316150"/>
    <lineage>
        <taxon>Eukaryota</taxon>
        <taxon>Fungi</taxon>
        <taxon>Fungi incertae sedis</taxon>
        <taxon>Mucoromycota</taxon>
        <taxon>Glomeromycotina</taxon>
        <taxon>Glomeromycetes</taxon>
        <taxon>Diversisporales</taxon>
        <taxon>Gigasporaceae</taxon>
        <taxon>Dentiscutata</taxon>
    </lineage>
</organism>
<feature type="non-terminal residue" evidence="1">
    <location>
        <position position="56"/>
    </location>
</feature>
<keyword evidence="2" id="KW-1185">Reference proteome</keyword>
<feature type="non-terminal residue" evidence="1">
    <location>
        <position position="1"/>
    </location>
</feature>
<proteinExistence type="predicted"/>
<dbReference type="EMBL" id="CAJVPU010041908">
    <property type="protein sequence ID" value="CAG8742525.1"/>
    <property type="molecule type" value="Genomic_DNA"/>
</dbReference>
<reference evidence="1" key="1">
    <citation type="submission" date="2021-06" db="EMBL/GenBank/DDBJ databases">
        <authorList>
            <person name="Kallberg Y."/>
            <person name="Tangrot J."/>
            <person name="Rosling A."/>
        </authorList>
    </citation>
    <scope>NUCLEOTIDE SEQUENCE</scope>
    <source>
        <strain evidence="1">IL203A</strain>
    </source>
</reference>
<protein>
    <submittedName>
        <fullName evidence="1">9033_t:CDS:1</fullName>
    </submittedName>
</protein>
<evidence type="ECO:0000313" key="1">
    <source>
        <dbReference type="EMBL" id="CAG8742525.1"/>
    </source>
</evidence>
<evidence type="ECO:0000313" key="2">
    <source>
        <dbReference type="Proteomes" id="UP000789702"/>
    </source>
</evidence>
<accession>A0ACA9QA12</accession>
<gene>
    <name evidence="1" type="ORF">DHETER_LOCUS14136</name>
</gene>
<comment type="caution">
    <text evidence="1">The sequence shown here is derived from an EMBL/GenBank/DDBJ whole genome shotgun (WGS) entry which is preliminary data.</text>
</comment>